<dbReference type="PANTHER" id="PTHR43462:SF1">
    <property type="entry name" value="ALANYL-TRNA EDITING PROTEIN AARSD1"/>
    <property type="match status" value="1"/>
</dbReference>
<dbReference type="Proteomes" id="UP000663505">
    <property type="component" value="Chromosome"/>
</dbReference>
<dbReference type="EMBL" id="CP071182">
    <property type="protein sequence ID" value="QSO48995.1"/>
    <property type="molecule type" value="Genomic_DNA"/>
</dbReference>
<evidence type="ECO:0000256" key="3">
    <source>
        <dbReference type="ARBA" id="ARBA00022723"/>
    </source>
</evidence>
<dbReference type="PANTHER" id="PTHR43462">
    <property type="entry name" value="ALANYL-TRNA EDITING PROTEIN"/>
    <property type="match status" value="1"/>
</dbReference>
<sequence length="412" mass="45108">MSIQEERLYYGDSYLQTFTSEVCGVRQNDEGYWVRLRQSAFYPTSGGQPHDIGLLNEAHVINVEADEQGVWHKVDTPLAMGDVVTGTIDFVRRFDFVQQHSGQHVLSACFEQTLKVDTVSFHMGDSVSTIDLDIAELSDAELERIEFEANQWIWRDVPIRARFVTPEELAQLNLRRPPKVDKDVRIVTIEGLEHNPCGGTHPSSTGQIGQIVITKTERVRGGVRVSFVCGRRALAYSRQLTDTFRALGNQLSVGLPDFVTTVEGLQTQLKETRKGLHDLKQQTAGLMARDVLQHAQNRNNGLLTLITDVGTGFDVNELKPMVGAVTELLEAEHRTPYLVALVGNQGDREFAAVVASEDSSLAANALLKEAFAIGGGKGGGNARTAQGSAPVVSGTHLVESFLQALKSLDGEA</sequence>
<dbReference type="KEGG" id="afx:JZ786_08720"/>
<dbReference type="GO" id="GO:0006419">
    <property type="term" value="P:alanyl-tRNA aminoacylation"/>
    <property type="evidence" value="ECO:0007669"/>
    <property type="project" value="InterPro"/>
</dbReference>
<accession>A0A9X7Z901</accession>
<dbReference type="GO" id="GO:0003676">
    <property type="term" value="F:nucleic acid binding"/>
    <property type="evidence" value="ECO:0007669"/>
    <property type="project" value="InterPro"/>
</dbReference>
<reference evidence="6 7" key="1">
    <citation type="submission" date="2021-02" db="EMBL/GenBank/DDBJ databases">
        <title>Alicyclobacillus curvatus sp. nov. and Alicyclobacillus mengziensis sp. nov., two acidophilic bacteria isolated from acid mine drainage.</title>
        <authorList>
            <person name="Huang Y."/>
        </authorList>
    </citation>
    <scope>NUCLEOTIDE SEQUENCE [LARGE SCALE GENOMIC DNA]</scope>
    <source>
        <strain evidence="6 7">S30H14</strain>
    </source>
</reference>
<evidence type="ECO:0000259" key="5">
    <source>
        <dbReference type="PROSITE" id="PS50860"/>
    </source>
</evidence>
<evidence type="ECO:0000256" key="1">
    <source>
        <dbReference type="ARBA" id="ARBA00001947"/>
    </source>
</evidence>
<dbReference type="SUPFAM" id="SSF55186">
    <property type="entry name" value="ThrRS/AlaRS common domain"/>
    <property type="match status" value="1"/>
</dbReference>
<dbReference type="InterPro" id="IPR009000">
    <property type="entry name" value="Transl_B-barrel_sf"/>
</dbReference>
<dbReference type="Gene3D" id="3.30.980.10">
    <property type="entry name" value="Threonyl-trna Synthetase, Chain A, domain 2"/>
    <property type="match status" value="1"/>
</dbReference>
<keyword evidence="7" id="KW-1185">Reference proteome</keyword>
<feature type="domain" description="Alanyl-transfer RNA synthetases family profile" evidence="5">
    <location>
        <begin position="1"/>
        <end position="239"/>
    </location>
</feature>
<dbReference type="GO" id="GO:0002161">
    <property type="term" value="F:aminoacyl-tRNA deacylase activity"/>
    <property type="evidence" value="ECO:0007669"/>
    <property type="project" value="UniProtKB-ARBA"/>
</dbReference>
<dbReference type="Gene3D" id="2.40.30.130">
    <property type="match status" value="1"/>
</dbReference>
<dbReference type="InterPro" id="IPR018163">
    <property type="entry name" value="Thr/Ala-tRNA-synth_IIc_edit"/>
</dbReference>
<dbReference type="Pfam" id="PF02272">
    <property type="entry name" value="DHHA1"/>
    <property type="match status" value="1"/>
</dbReference>
<evidence type="ECO:0000256" key="4">
    <source>
        <dbReference type="ARBA" id="ARBA00022833"/>
    </source>
</evidence>
<dbReference type="RefSeq" id="WP_206658309.1">
    <property type="nucleotide sequence ID" value="NZ_CP071182.1"/>
</dbReference>
<evidence type="ECO:0000313" key="7">
    <source>
        <dbReference type="Proteomes" id="UP000663505"/>
    </source>
</evidence>
<keyword evidence="4" id="KW-0862">Zinc</keyword>
<dbReference type="Pfam" id="PF07973">
    <property type="entry name" value="tRNA_SAD"/>
    <property type="match status" value="1"/>
</dbReference>
<comment type="subcellular location">
    <subcellularLocation>
        <location evidence="2">Cytoplasm</location>
    </subcellularLocation>
</comment>
<name>A0A9X7Z901_9BACL</name>
<dbReference type="InterPro" id="IPR018165">
    <property type="entry name" value="Ala-tRNA-synth_IIc_core"/>
</dbReference>
<keyword evidence="3" id="KW-0479">Metal-binding</keyword>
<dbReference type="SUPFAM" id="SSF50447">
    <property type="entry name" value="Translation proteins"/>
    <property type="match status" value="1"/>
</dbReference>
<dbReference type="InterPro" id="IPR012947">
    <property type="entry name" value="tRNA_SAD"/>
</dbReference>
<organism evidence="6 7">
    <name type="scientific">Alicyclobacillus mengziensis</name>
    <dbReference type="NCBI Taxonomy" id="2931921"/>
    <lineage>
        <taxon>Bacteria</taxon>
        <taxon>Bacillati</taxon>
        <taxon>Bacillota</taxon>
        <taxon>Bacilli</taxon>
        <taxon>Bacillales</taxon>
        <taxon>Alicyclobacillaceae</taxon>
        <taxon>Alicyclobacillus</taxon>
    </lineage>
</organism>
<dbReference type="InterPro" id="IPR051335">
    <property type="entry name" value="Alanyl-tRNA_Editing_Enzymes"/>
</dbReference>
<evidence type="ECO:0000256" key="2">
    <source>
        <dbReference type="ARBA" id="ARBA00004496"/>
    </source>
</evidence>
<dbReference type="SMART" id="SM00863">
    <property type="entry name" value="tRNA_SAD"/>
    <property type="match status" value="1"/>
</dbReference>
<dbReference type="InterPro" id="IPR003156">
    <property type="entry name" value="DHHA1_dom"/>
</dbReference>
<dbReference type="Gene3D" id="3.10.310.40">
    <property type="match status" value="1"/>
</dbReference>
<comment type="cofactor">
    <cofactor evidence="1">
        <name>Zn(2+)</name>
        <dbReference type="ChEBI" id="CHEBI:29105"/>
    </cofactor>
</comment>
<evidence type="ECO:0000313" key="6">
    <source>
        <dbReference type="EMBL" id="QSO48995.1"/>
    </source>
</evidence>
<protein>
    <submittedName>
        <fullName evidence="6">Alanyl-tRNA synthetase</fullName>
    </submittedName>
</protein>
<dbReference type="PROSITE" id="PS50860">
    <property type="entry name" value="AA_TRNA_LIGASE_II_ALA"/>
    <property type="match status" value="1"/>
</dbReference>
<dbReference type="AlphaFoldDB" id="A0A9X7Z901"/>
<gene>
    <name evidence="6" type="ORF">JZ786_08720</name>
</gene>
<proteinExistence type="predicted"/>
<dbReference type="GO" id="GO:0046872">
    <property type="term" value="F:metal ion binding"/>
    <property type="evidence" value="ECO:0007669"/>
    <property type="project" value="UniProtKB-KW"/>
</dbReference>
<dbReference type="GO" id="GO:0005737">
    <property type="term" value="C:cytoplasm"/>
    <property type="evidence" value="ECO:0007669"/>
    <property type="project" value="UniProtKB-SubCell"/>
</dbReference>
<dbReference type="GO" id="GO:0005524">
    <property type="term" value="F:ATP binding"/>
    <property type="evidence" value="ECO:0007669"/>
    <property type="project" value="InterPro"/>
</dbReference>
<dbReference type="GO" id="GO:0004813">
    <property type="term" value="F:alanine-tRNA ligase activity"/>
    <property type="evidence" value="ECO:0007669"/>
    <property type="project" value="InterPro"/>
</dbReference>